<proteinExistence type="predicted"/>
<keyword evidence="2" id="KW-0472">Membrane</keyword>
<feature type="compositionally biased region" description="Acidic residues" evidence="1">
    <location>
        <begin position="71"/>
        <end position="88"/>
    </location>
</feature>
<keyword evidence="3" id="KW-0732">Signal</keyword>
<evidence type="ECO:0000256" key="1">
    <source>
        <dbReference type="SAM" id="MobiDB-lite"/>
    </source>
</evidence>
<evidence type="ECO:0000313" key="5">
    <source>
        <dbReference type="RefSeq" id="XP_019895543.1"/>
    </source>
</evidence>
<feature type="transmembrane region" description="Helical" evidence="2">
    <location>
        <begin position="153"/>
        <end position="173"/>
    </location>
</feature>
<dbReference type="GeneID" id="101888806"/>
<keyword evidence="2" id="KW-1133">Transmembrane helix</keyword>
<evidence type="ECO:0000256" key="2">
    <source>
        <dbReference type="SAM" id="Phobius"/>
    </source>
</evidence>
<feature type="transmembrane region" description="Helical" evidence="2">
    <location>
        <begin position="180"/>
        <end position="199"/>
    </location>
</feature>
<accession>A0A9J7DLW3</accession>
<keyword evidence="4" id="KW-1185">Reference proteome</keyword>
<dbReference type="AlphaFoldDB" id="A0A9J7DLW3"/>
<gene>
    <name evidence="5" type="primary">LOC101888806</name>
</gene>
<feature type="signal peptide" evidence="3">
    <location>
        <begin position="1"/>
        <end position="30"/>
    </location>
</feature>
<reference evidence="5" key="1">
    <citation type="submission" date="2025-08" db="UniProtKB">
        <authorList>
            <consortium name="RefSeq"/>
        </authorList>
    </citation>
    <scope>IDENTIFICATION</scope>
    <source>
        <strain evidence="5">Aabys</strain>
        <tissue evidence="5">Whole body</tissue>
    </source>
</reference>
<organism evidence="4 5">
    <name type="scientific">Musca domestica</name>
    <name type="common">House fly</name>
    <dbReference type="NCBI Taxonomy" id="7370"/>
    <lineage>
        <taxon>Eukaryota</taxon>
        <taxon>Metazoa</taxon>
        <taxon>Ecdysozoa</taxon>
        <taxon>Arthropoda</taxon>
        <taxon>Hexapoda</taxon>
        <taxon>Insecta</taxon>
        <taxon>Pterygota</taxon>
        <taxon>Neoptera</taxon>
        <taxon>Endopterygota</taxon>
        <taxon>Diptera</taxon>
        <taxon>Brachycera</taxon>
        <taxon>Muscomorpha</taxon>
        <taxon>Muscoidea</taxon>
        <taxon>Muscidae</taxon>
        <taxon>Musca</taxon>
    </lineage>
</organism>
<dbReference type="RefSeq" id="XP_019895543.1">
    <property type="nucleotide sequence ID" value="XM_020039984.2"/>
</dbReference>
<evidence type="ECO:0000313" key="4">
    <source>
        <dbReference type="Proteomes" id="UP001652621"/>
    </source>
</evidence>
<feature type="region of interest" description="Disordered" evidence="1">
    <location>
        <begin position="41"/>
        <end position="95"/>
    </location>
</feature>
<protein>
    <submittedName>
        <fullName evidence="5">Uncharacterized protein LOC101888806 isoform X3</fullName>
    </submittedName>
</protein>
<dbReference type="VEuPathDB" id="VectorBase:MDOMA2_009363"/>
<name>A0A9J7DLW3_MUSDO</name>
<dbReference type="OrthoDB" id="6611212at2759"/>
<dbReference type="Proteomes" id="UP001652621">
    <property type="component" value="Unplaced"/>
</dbReference>
<feature type="chain" id="PRO_5039917229" evidence="3">
    <location>
        <begin position="31"/>
        <end position="333"/>
    </location>
</feature>
<keyword evidence="2" id="KW-0812">Transmembrane</keyword>
<sequence>MQMMMITKSRIHQLFVLTLVICCLTTAVNCGKITTKGKTKAVTETSGDVATTTTTTATPKSEVVATKADADNDDRDSNEDTDDDDDDAAEKNAVQSSDESLFSVWGIVRGVLNWIKDDISGGLFGADDDVAAEGRSDGSVEARTFGKIRRLQMALIPIIFKFGVLTAMVAFLVGIGLKTLFLVKVLLAMNALALLAKFFTLKTGLLPQIQYSAPPSWNPHHHVEYSAPSSWNWSPPSSAGWSAAPVQHEPEHHSSHPSKEIHLHIHGGAASQPKTDSYTAYVANPSQATAWQRSDPYSAYEPLLNQQNDLTVDATQSVPVTVHTDVPSNHRMF</sequence>
<evidence type="ECO:0000256" key="3">
    <source>
        <dbReference type="SAM" id="SignalP"/>
    </source>
</evidence>